<evidence type="ECO:0000256" key="1">
    <source>
        <dbReference type="SAM" id="Phobius"/>
    </source>
</evidence>
<organism evidence="2 3">
    <name type="scientific">Urochloa decumbens</name>
    <dbReference type="NCBI Taxonomy" id="240449"/>
    <lineage>
        <taxon>Eukaryota</taxon>
        <taxon>Viridiplantae</taxon>
        <taxon>Streptophyta</taxon>
        <taxon>Embryophyta</taxon>
        <taxon>Tracheophyta</taxon>
        <taxon>Spermatophyta</taxon>
        <taxon>Magnoliopsida</taxon>
        <taxon>Liliopsida</taxon>
        <taxon>Poales</taxon>
        <taxon>Poaceae</taxon>
        <taxon>PACMAD clade</taxon>
        <taxon>Panicoideae</taxon>
        <taxon>Panicodae</taxon>
        <taxon>Paniceae</taxon>
        <taxon>Melinidinae</taxon>
        <taxon>Urochloa</taxon>
    </lineage>
</organism>
<dbReference type="AlphaFoldDB" id="A0ABC9E2W8"/>
<keyword evidence="1" id="KW-0472">Membrane</keyword>
<keyword evidence="1" id="KW-1133">Transmembrane helix</keyword>
<feature type="transmembrane region" description="Helical" evidence="1">
    <location>
        <begin position="108"/>
        <end position="126"/>
    </location>
</feature>
<accession>A0ABC9E2W8</accession>
<evidence type="ECO:0000313" key="3">
    <source>
        <dbReference type="Proteomes" id="UP001497457"/>
    </source>
</evidence>
<gene>
    <name evidence="2" type="ORF">URODEC1_LOCUS90963</name>
</gene>
<proteinExistence type="predicted"/>
<dbReference type="EMBL" id="OZ075145">
    <property type="protein sequence ID" value="CAL5049368.1"/>
    <property type="molecule type" value="Genomic_DNA"/>
</dbReference>
<name>A0ABC9E2W8_9POAL</name>
<feature type="transmembrane region" description="Helical" evidence="1">
    <location>
        <begin position="138"/>
        <end position="157"/>
    </location>
</feature>
<protein>
    <submittedName>
        <fullName evidence="2">Uncharacterized protein</fullName>
    </submittedName>
</protein>
<feature type="transmembrane region" description="Helical" evidence="1">
    <location>
        <begin position="51"/>
        <end position="71"/>
    </location>
</feature>
<keyword evidence="3" id="KW-1185">Reference proteome</keyword>
<keyword evidence="1" id="KW-0812">Transmembrane</keyword>
<feature type="transmembrane region" description="Helical" evidence="1">
    <location>
        <begin position="77"/>
        <end position="96"/>
    </location>
</feature>
<evidence type="ECO:0000313" key="2">
    <source>
        <dbReference type="EMBL" id="CAL5049368.1"/>
    </source>
</evidence>
<sequence length="175" mass="18304">MEASPPKPHDEIRDEAAATAAAAKGGGGVLGGALMRQLIDLVVVMCSRLQAMALFLLWGCLGILGSLRQLIELEVVPILQTAALFLSQGCSGGIGALQQLIEPEDRRLQAATFLLAFGGSTMLNGAALNRSVNPENLLVGFVLVTLGVAISILTLSGGEAGRAADRMERFLRGFF</sequence>
<reference evidence="2" key="1">
    <citation type="submission" date="2024-10" db="EMBL/GenBank/DDBJ databases">
        <authorList>
            <person name="Ryan C."/>
        </authorList>
    </citation>
    <scope>NUCLEOTIDE SEQUENCE [LARGE SCALE GENOMIC DNA]</scope>
</reference>
<dbReference type="Proteomes" id="UP001497457">
    <property type="component" value="Chromosome 35b"/>
</dbReference>